<dbReference type="InterPro" id="IPR029024">
    <property type="entry name" value="TerB-like"/>
</dbReference>
<dbReference type="AlphaFoldDB" id="A0AAN0NKJ2"/>
<dbReference type="SUPFAM" id="SSF158682">
    <property type="entry name" value="TerB-like"/>
    <property type="match status" value="1"/>
</dbReference>
<dbReference type="RefSeq" id="WP_342076673.1">
    <property type="nucleotide sequence ID" value="NZ_CP151767.2"/>
</dbReference>
<evidence type="ECO:0000259" key="3">
    <source>
        <dbReference type="Pfam" id="PF05099"/>
    </source>
</evidence>
<evidence type="ECO:0000256" key="2">
    <source>
        <dbReference type="SAM" id="SignalP"/>
    </source>
</evidence>
<feature type="domain" description="Co-chaperone DjlA N-terminal" evidence="3">
    <location>
        <begin position="170"/>
        <end position="278"/>
    </location>
</feature>
<dbReference type="CDD" id="cd07177">
    <property type="entry name" value="terB_like"/>
    <property type="match status" value="1"/>
</dbReference>
<dbReference type="Pfam" id="PF05099">
    <property type="entry name" value="TerB"/>
    <property type="match status" value="1"/>
</dbReference>
<organism evidence="4 5">
    <name type="scientific">Yoonia rhodophyticola</name>
    <dbReference type="NCBI Taxonomy" id="3137370"/>
    <lineage>
        <taxon>Bacteria</taxon>
        <taxon>Pseudomonadati</taxon>
        <taxon>Pseudomonadota</taxon>
        <taxon>Alphaproteobacteria</taxon>
        <taxon>Rhodobacterales</taxon>
        <taxon>Paracoccaceae</taxon>
        <taxon>Yoonia</taxon>
    </lineage>
</organism>
<sequence>MNKFLIAFTVIWTYASVLHAQGTPVQDADPNFLATTLSGLIQEDLEFVDMTKIPGNDGTMMALCHQTRGITIFDYPITNDILAYVLASNECAGPEIRSFSTEQMTTAQSLNLVSQDIPPIAGNTLQRNAQTYGVLIGAALILFWLIWRGLKALFGLNPSSPLRKKAAHSIMSALCHAAKCDGLVSSREVRLIGRTMDRLTRRKFADAEIVRLADRVHLNLTPQDYINFGKGLRDREKDVMLQAVLYITMAGGRMLPSEHKFATELAHGLGIPAEDFRRVLYQAFEDMEANPV</sequence>
<evidence type="ECO:0000313" key="5">
    <source>
        <dbReference type="Proteomes" id="UP001470809"/>
    </source>
</evidence>
<feature type="transmembrane region" description="Helical" evidence="1">
    <location>
        <begin position="129"/>
        <end position="147"/>
    </location>
</feature>
<name>A0AAN0NKJ2_9RHOB</name>
<dbReference type="Gene3D" id="1.10.3680.10">
    <property type="entry name" value="TerB-like"/>
    <property type="match status" value="1"/>
</dbReference>
<protein>
    <submittedName>
        <fullName evidence="4">TerB family tellurite resistance protein</fullName>
    </submittedName>
</protein>
<dbReference type="KEGG" id="yrh:AABB31_20840"/>
<feature type="signal peptide" evidence="2">
    <location>
        <begin position="1"/>
        <end position="20"/>
    </location>
</feature>
<keyword evidence="1" id="KW-0472">Membrane</keyword>
<evidence type="ECO:0000313" key="4">
    <source>
        <dbReference type="EMBL" id="WZU67362.1"/>
    </source>
</evidence>
<reference evidence="4 5" key="2">
    <citation type="submission" date="2024-08" db="EMBL/GenBank/DDBJ databases">
        <title>Phylogenomic analyses of a clade within the roseobacter group suggest taxonomic reassignments of species of the genera Aestuariivita, Citreicella, Loktanella, Nautella, Pelagibaca, Ruegeria, Thalassobius, Thiobacimonas and Tropicibacter, and the proposal o.</title>
        <authorList>
            <person name="Jeon C.O."/>
        </authorList>
    </citation>
    <scope>NUCLEOTIDE SEQUENCE [LARGE SCALE GENOMIC DNA]</scope>
    <source>
        <strain evidence="4 5">SS1-5</strain>
    </source>
</reference>
<evidence type="ECO:0000256" key="1">
    <source>
        <dbReference type="SAM" id="Phobius"/>
    </source>
</evidence>
<proteinExistence type="predicted"/>
<dbReference type="Proteomes" id="UP001470809">
    <property type="component" value="Chromosome"/>
</dbReference>
<reference evidence="5" key="1">
    <citation type="submission" date="2024-04" db="EMBL/GenBank/DDBJ databases">
        <title>Phylogenomic analyses of a clade within the roseobacter group suggest taxonomic reassignments of species of the genera Aestuariivita, Citreicella, Loktanella, Nautella, Pelagibaca, Ruegeria, Thalassobius, Thiobacimonas and Tropicibacter, and the proposal o.</title>
        <authorList>
            <person name="Jeon C.O."/>
        </authorList>
    </citation>
    <scope>NUCLEOTIDE SEQUENCE [LARGE SCALE GENOMIC DNA]</scope>
    <source>
        <strain evidence="5">SS1-5</strain>
    </source>
</reference>
<keyword evidence="5" id="KW-1185">Reference proteome</keyword>
<keyword evidence="2" id="KW-0732">Signal</keyword>
<keyword evidence="1" id="KW-0812">Transmembrane</keyword>
<keyword evidence="1" id="KW-1133">Transmembrane helix</keyword>
<feature type="chain" id="PRO_5043024346" evidence="2">
    <location>
        <begin position="21"/>
        <end position="292"/>
    </location>
</feature>
<accession>A0AAN0NKJ2</accession>
<dbReference type="EMBL" id="CP151767">
    <property type="protein sequence ID" value="WZU67362.1"/>
    <property type="molecule type" value="Genomic_DNA"/>
</dbReference>
<dbReference type="InterPro" id="IPR007791">
    <property type="entry name" value="DjlA_N"/>
</dbReference>
<gene>
    <name evidence="4" type="ORF">AABB31_20840</name>
</gene>